<evidence type="ECO:0000313" key="2">
    <source>
        <dbReference type="Proteomes" id="UP001605036"/>
    </source>
</evidence>
<sequence length="93" mass="10151">MPYHINNSSLETGLFATECTFNLPVYKTTHLMWSSPAKNVPSGLIPVPAIENELSCGNFCSSSPENPQTYPTPQPFLTPLLLDPFLNLRGLGA</sequence>
<proteinExistence type="predicted"/>
<reference evidence="1 2" key="1">
    <citation type="submission" date="2024-09" db="EMBL/GenBank/DDBJ databases">
        <title>Chromosome-scale assembly of Riccia fluitans.</title>
        <authorList>
            <person name="Paukszto L."/>
            <person name="Sawicki J."/>
            <person name="Karawczyk K."/>
            <person name="Piernik-Szablinska J."/>
            <person name="Szczecinska M."/>
            <person name="Mazdziarz M."/>
        </authorList>
    </citation>
    <scope>NUCLEOTIDE SEQUENCE [LARGE SCALE GENOMIC DNA]</scope>
    <source>
        <strain evidence="1">Rf_01</strain>
        <tissue evidence="1">Aerial parts of the thallus</tissue>
    </source>
</reference>
<evidence type="ECO:0000313" key="1">
    <source>
        <dbReference type="EMBL" id="KAL2623743.1"/>
    </source>
</evidence>
<organism evidence="1 2">
    <name type="scientific">Riccia fluitans</name>
    <dbReference type="NCBI Taxonomy" id="41844"/>
    <lineage>
        <taxon>Eukaryota</taxon>
        <taxon>Viridiplantae</taxon>
        <taxon>Streptophyta</taxon>
        <taxon>Embryophyta</taxon>
        <taxon>Marchantiophyta</taxon>
        <taxon>Marchantiopsida</taxon>
        <taxon>Marchantiidae</taxon>
        <taxon>Marchantiales</taxon>
        <taxon>Ricciaceae</taxon>
        <taxon>Riccia</taxon>
    </lineage>
</organism>
<name>A0ABD1YAF2_9MARC</name>
<accession>A0ABD1YAF2</accession>
<comment type="caution">
    <text evidence="1">The sequence shown here is derived from an EMBL/GenBank/DDBJ whole genome shotgun (WGS) entry which is preliminary data.</text>
</comment>
<keyword evidence="2" id="KW-1185">Reference proteome</keyword>
<dbReference type="Proteomes" id="UP001605036">
    <property type="component" value="Unassembled WGS sequence"/>
</dbReference>
<dbReference type="EMBL" id="JBHFFA010000005">
    <property type="protein sequence ID" value="KAL2623743.1"/>
    <property type="molecule type" value="Genomic_DNA"/>
</dbReference>
<gene>
    <name evidence="1" type="ORF">R1flu_007988</name>
</gene>
<dbReference type="AlphaFoldDB" id="A0ABD1YAF2"/>
<protein>
    <submittedName>
        <fullName evidence="1">Uncharacterized protein</fullName>
    </submittedName>
</protein>